<name>A0A6J1REM5_9HYME</name>
<keyword evidence="1" id="KW-1185">Reference proteome</keyword>
<gene>
    <name evidence="2" type="primary">LOC112467047</name>
</gene>
<dbReference type="OrthoDB" id="8039770at2759"/>
<reference evidence="2" key="1">
    <citation type="submission" date="2025-08" db="UniProtKB">
        <authorList>
            <consortium name="RefSeq"/>
        </authorList>
    </citation>
    <scope>IDENTIFICATION</scope>
    <source>
        <tissue evidence="2">Whole body</tissue>
    </source>
</reference>
<protein>
    <submittedName>
        <fullName evidence="2">Uncharacterized protein LOC112467047</fullName>
    </submittedName>
</protein>
<dbReference type="GeneID" id="112467047"/>
<dbReference type="Proteomes" id="UP000504618">
    <property type="component" value="Unplaced"/>
</dbReference>
<sequence length="146" mass="16109">MIIDSGATCNIIDKKCWKRLRDSKIRCRLYHSEKRLYPYGSRQPLKIVGAFRTEVQQADKRLAVEAEIIVLDGKGGAVLGKKTAMDLGVLSIGPGAVRTVEQQDVIGEFGNMFKGIELLDADIIERVESPTPWVSPVRIVPKGESG</sequence>
<dbReference type="AlphaFoldDB" id="A0A6J1REM5"/>
<organism evidence="1 2">
    <name type="scientific">Temnothorax curvispinosus</name>
    <dbReference type="NCBI Taxonomy" id="300111"/>
    <lineage>
        <taxon>Eukaryota</taxon>
        <taxon>Metazoa</taxon>
        <taxon>Ecdysozoa</taxon>
        <taxon>Arthropoda</taxon>
        <taxon>Hexapoda</taxon>
        <taxon>Insecta</taxon>
        <taxon>Pterygota</taxon>
        <taxon>Neoptera</taxon>
        <taxon>Endopterygota</taxon>
        <taxon>Hymenoptera</taxon>
        <taxon>Apocrita</taxon>
        <taxon>Aculeata</taxon>
        <taxon>Formicoidea</taxon>
        <taxon>Formicidae</taxon>
        <taxon>Myrmicinae</taxon>
        <taxon>Temnothorax</taxon>
    </lineage>
</organism>
<proteinExistence type="predicted"/>
<accession>A0A6J1REM5</accession>
<evidence type="ECO:0000313" key="2">
    <source>
        <dbReference type="RefSeq" id="XP_024891265.1"/>
    </source>
</evidence>
<evidence type="ECO:0000313" key="1">
    <source>
        <dbReference type="Proteomes" id="UP000504618"/>
    </source>
</evidence>
<dbReference type="RefSeq" id="XP_024891265.1">
    <property type="nucleotide sequence ID" value="XM_025035497.1"/>
</dbReference>